<evidence type="ECO:0000313" key="3">
    <source>
        <dbReference type="EMBL" id="HCQ40808.1"/>
    </source>
</evidence>
<dbReference type="SUPFAM" id="SSF49503">
    <property type="entry name" value="Cupredoxins"/>
    <property type="match status" value="1"/>
</dbReference>
<name>A0A656PN10_UNCKA</name>
<gene>
    <name evidence="3" type="ORF">DIU24_03860</name>
</gene>
<comment type="caution">
    <text evidence="3">The sequence shown here is derived from an EMBL/GenBank/DDBJ whole genome shotgun (WGS) entry which is preliminary data.</text>
</comment>
<dbReference type="InterPro" id="IPR008972">
    <property type="entry name" value="Cupredoxin"/>
</dbReference>
<dbReference type="Pfam" id="PF13473">
    <property type="entry name" value="Cupredoxin_1"/>
    <property type="match status" value="1"/>
</dbReference>
<proteinExistence type="predicted"/>
<dbReference type="InterPro" id="IPR028096">
    <property type="entry name" value="EfeO_Cupredoxin"/>
</dbReference>
<keyword evidence="1" id="KW-0812">Transmembrane</keyword>
<dbReference type="Gene3D" id="2.60.40.420">
    <property type="entry name" value="Cupredoxins - blue copper proteins"/>
    <property type="match status" value="1"/>
</dbReference>
<protein>
    <recommendedName>
        <fullName evidence="2">EfeO-type cupredoxin-like domain-containing protein</fullName>
    </recommendedName>
</protein>
<dbReference type="PANTHER" id="PTHR36507">
    <property type="entry name" value="BLL1555 PROTEIN"/>
    <property type="match status" value="1"/>
</dbReference>
<feature type="transmembrane region" description="Helical" evidence="1">
    <location>
        <begin position="9"/>
        <end position="28"/>
    </location>
</feature>
<organism evidence="3 4">
    <name type="scientific">candidate division WWE3 bacterium</name>
    <dbReference type="NCBI Taxonomy" id="2053526"/>
    <lineage>
        <taxon>Bacteria</taxon>
        <taxon>Katanobacteria</taxon>
    </lineage>
</organism>
<dbReference type="InterPro" id="IPR052721">
    <property type="entry name" value="ET_Amicyanin"/>
</dbReference>
<sequence length="142" mass="15655">MSTCKEKGNILLMLVILVAVVGGAVLLYPKYFPAKEAVVQENVVLQGADFDMPLVEIRVTSKGFEPAVITIKKGARVTWVNSDKIAHNLLSVENFAANKIDIDLDEVLEPEDSLEIPFEQSGVFKYEDKDNPEGYQGVVTVE</sequence>
<keyword evidence="1" id="KW-0472">Membrane</keyword>
<reference evidence="3 4" key="1">
    <citation type="journal article" date="2018" name="Nat. Biotechnol.">
        <title>A standardized bacterial taxonomy based on genome phylogeny substantially revises the tree of life.</title>
        <authorList>
            <person name="Parks D.H."/>
            <person name="Chuvochina M."/>
            <person name="Waite D.W."/>
            <person name="Rinke C."/>
            <person name="Skarshewski A."/>
            <person name="Chaumeil P.A."/>
            <person name="Hugenholtz P."/>
        </authorList>
    </citation>
    <scope>NUCLEOTIDE SEQUENCE [LARGE SCALE GENOMIC DNA]</scope>
    <source>
        <strain evidence="3">UBA12021</strain>
    </source>
</reference>
<evidence type="ECO:0000313" key="4">
    <source>
        <dbReference type="Proteomes" id="UP000262056"/>
    </source>
</evidence>
<dbReference type="AlphaFoldDB" id="A0A656PN10"/>
<keyword evidence="1" id="KW-1133">Transmembrane helix</keyword>
<feature type="domain" description="EfeO-type cupredoxin-like" evidence="2">
    <location>
        <begin position="50"/>
        <end position="141"/>
    </location>
</feature>
<evidence type="ECO:0000259" key="2">
    <source>
        <dbReference type="Pfam" id="PF13473"/>
    </source>
</evidence>
<dbReference type="PANTHER" id="PTHR36507:SF1">
    <property type="entry name" value="BLL1555 PROTEIN"/>
    <property type="match status" value="1"/>
</dbReference>
<dbReference type="EMBL" id="DQFB01000004">
    <property type="protein sequence ID" value="HCQ40808.1"/>
    <property type="molecule type" value="Genomic_DNA"/>
</dbReference>
<accession>A0A656PN10</accession>
<dbReference type="Proteomes" id="UP000262056">
    <property type="component" value="Unassembled WGS sequence"/>
</dbReference>
<evidence type="ECO:0000256" key="1">
    <source>
        <dbReference type="SAM" id="Phobius"/>
    </source>
</evidence>